<dbReference type="Proteomes" id="UP000620366">
    <property type="component" value="Unassembled WGS sequence"/>
</dbReference>
<dbReference type="PANTHER" id="PTHR48111:SF50">
    <property type="entry name" value="KDP OPERON TRANSCRIPTIONAL REGULATORY PROTEIN KDPE"/>
    <property type="match status" value="1"/>
</dbReference>
<sequence>MTPHKILIVEDEESIVHALSSILTANDYAVLVANTGEQALALAASHQPDVVLLDLGLPGMDGIAVLRELRGWYGRPVLVVSARDQEREKVEALDLGADDYITKPFGTSELLARIRAALRNSGRRMGAQGPGGSFTVGALSIDFLKRAVSLRGEGVHLTQIEYRIVELLARNAGSVLTYDEIMREVWGPYVTDSNTILRVNMANIRRKLEDNPADPSYFLTETGIGYRMADGSAL</sequence>
<dbReference type="Gene3D" id="1.10.10.10">
    <property type="entry name" value="Winged helix-like DNA-binding domain superfamily/Winged helix DNA-binding domain"/>
    <property type="match status" value="1"/>
</dbReference>
<dbReference type="CDD" id="cd17620">
    <property type="entry name" value="REC_OmpR_KdpE-like"/>
    <property type="match status" value="1"/>
</dbReference>
<dbReference type="SUPFAM" id="SSF52172">
    <property type="entry name" value="CheY-like"/>
    <property type="match status" value="1"/>
</dbReference>
<dbReference type="Gene3D" id="6.10.250.690">
    <property type="match status" value="1"/>
</dbReference>
<comment type="function">
    <text evidence="9">May play the central regulatory role in sporulation. It may be an element of the effector pathway responsible for the activation of sporulation genes in response to nutritional stress. Spo0A may act in concert with spo0H (a sigma factor) to control the expression of some genes that are critical to the sporulation process.</text>
</comment>
<dbReference type="SMART" id="SM00862">
    <property type="entry name" value="Trans_reg_C"/>
    <property type="match status" value="1"/>
</dbReference>
<dbReference type="CDD" id="cd00383">
    <property type="entry name" value="trans_reg_C"/>
    <property type="match status" value="1"/>
</dbReference>
<protein>
    <recommendedName>
        <fullName evidence="2">Stage 0 sporulation protein A homolog</fullName>
    </recommendedName>
</protein>
<evidence type="ECO:0000256" key="10">
    <source>
        <dbReference type="PROSITE-ProRule" id="PRU00169"/>
    </source>
</evidence>
<dbReference type="GO" id="GO:0000987">
    <property type="term" value="F:cis-regulatory region sequence-specific DNA binding"/>
    <property type="evidence" value="ECO:0007669"/>
    <property type="project" value="UniProtKB-ARBA"/>
</dbReference>
<dbReference type="GO" id="GO:0032993">
    <property type="term" value="C:protein-DNA complex"/>
    <property type="evidence" value="ECO:0007669"/>
    <property type="project" value="TreeGrafter"/>
</dbReference>
<evidence type="ECO:0000256" key="5">
    <source>
        <dbReference type="ARBA" id="ARBA00023012"/>
    </source>
</evidence>
<evidence type="ECO:0000259" key="13">
    <source>
        <dbReference type="PROSITE" id="PS51755"/>
    </source>
</evidence>
<evidence type="ECO:0000256" key="2">
    <source>
        <dbReference type="ARBA" id="ARBA00018672"/>
    </source>
</evidence>
<gene>
    <name evidence="14" type="ORF">H8695_10200</name>
</gene>
<dbReference type="Gene3D" id="3.40.50.2300">
    <property type="match status" value="1"/>
</dbReference>
<keyword evidence="8" id="KW-0804">Transcription</keyword>
<keyword evidence="5" id="KW-0902">Two-component regulatory system</keyword>
<proteinExistence type="predicted"/>
<dbReference type="GO" id="GO:0005829">
    <property type="term" value="C:cytosol"/>
    <property type="evidence" value="ECO:0007669"/>
    <property type="project" value="TreeGrafter"/>
</dbReference>
<name>A0A926DFT8_9FIRM</name>
<comment type="subcellular location">
    <subcellularLocation>
        <location evidence="1">Cytoplasm</location>
    </subcellularLocation>
</comment>
<keyword evidence="15" id="KW-1185">Reference proteome</keyword>
<dbReference type="InterPro" id="IPR001789">
    <property type="entry name" value="Sig_transdc_resp-reg_receiver"/>
</dbReference>
<evidence type="ECO:0000256" key="9">
    <source>
        <dbReference type="ARBA" id="ARBA00024867"/>
    </source>
</evidence>
<reference evidence="14" key="1">
    <citation type="submission" date="2020-08" db="EMBL/GenBank/DDBJ databases">
        <title>Genome public.</title>
        <authorList>
            <person name="Liu C."/>
            <person name="Sun Q."/>
        </authorList>
    </citation>
    <scope>NUCLEOTIDE SEQUENCE</scope>
    <source>
        <strain evidence="14">BX7</strain>
    </source>
</reference>
<comment type="caution">
    <text evidence="14">The sequence shown here is derived from an EMBL/GenBank/DDBJ whole genome shotgun (WGS) entry which is preliminary data.</text>
</comment>
<dbReference type="PROSITE" id="PS51755">
    <property type="entry name" value="OMPR_PHOB"/>
    <property type="match status" value="1"/>
</dbReference>
<dbReference type="Pfam" id="PF00486">
    <property type="entry name" value="Trans_reg_C"/>
    <property type="match status" value="1"/>
</dbReference>
<keyword evidence="4 10" id="KW-0597">Phosphoprotein</keyword>
<keyword evidence="6" id="KW-0805">Transcription regulation</keyword>
<organism evidence="14 15">
    <name type="scientific">Feifania hominis</name>
    <dbReference type="NCBI Taxonomy" id="2763660"/>
    <lineage>
        <taxon>Bacteria</taxon>
        <taxon>Bacillati</taxon>
        <taxon>Bacillota</taxon>
        <taxon>Clostridia</taxon>
        <taxon>Eubacteriales</taxon>
        <taxon>Feifaniaceae</taxon>
        <taxon>Feifania</taxon>
    </lineage>
</organism>
<evidence type="ECO:0000256" key="6">
    <source>
        <dbReference type="ARBA" id="ARBA00023015"/>
    </source>
</evidence>
<evidence type="ECO:0000259" key="12">
    <source>
        <dbReference type="PROSITE" id="PS50110"/>
    </source>
</evidence>
<evidence type="ECO:0000313" key="15">
    <source>
        <dbReference type="Proteomes" id="UP000620366"/>
    </source>
</evidence>
<dbReference type="GO" id="GO:0045893">
    <property type="term" value="P:positive regulation of DNA-templated transcription"/>
    <property type="evidence" value="ECO:0007669"/>
    <property type="project" value="UniProtKB-ARBA"/>
</dbReference>
<evidence type="ECO:0000256" key="4">
    <source>
        <dbReference type="ARBA" id="ARBA00022553"/>
    </source>
</evidence>
<feature type="DNA-binding region" description="OmpR/PhoB-type" evidence="11">
    <location>
        <begin position="131"/>
        <end position="230"/>
    </location>
</feature>
<feature type="domain" description="Response regulatory" evidence="12">
    <location>
        <begin position="5"/>
        <end position="118"/>
    </location>
</feature>
<dbReference type="GO" id="GO:0042802">
    <property type="term" value="F:identical protein binding"/>
    <property type="evidence" value="ECO:0007669"/>
    <property type="project" value="UniProtKB-ARBA"/>
</dbReference>
<dbReference type="PROSITE" id="PS50110">
    <property type="entry name" value="RESPONSE_REGULATORY"/>
    <property type="match status" value="1"/>
</dbReference>
<dbReference type="RefSeq" id="WP_249301275.1">
    <property type="nucleotide sequence ID" value="NZ_JACRSP010000005.1"/>
</dbReference>
<dbReference type="GO" id="GO:0000156">
    <property type="term" value="F:phosphorelay response regulator activity"/>
    <property type="evidence" value="ECO:0007669"/>
    <property type="project" value="TreeGrafter"/>
</dbReference>
<feature type="modified residue" description="4-aspartylphosphate" evidence="10">
    <location>
        <position position="54"/>
    </location>
</feature>
<dbReference type="InterPro" id="IPR039420">
    <property type="entry name" value="WalR-like"/>
</dbReference>
<evidence type="ECO:0000256" key="3">
    <source>
        <dbReference type="ARBA" id="ARBA00022490"/>
    </source>
</evidence>
<dbReference type="SMART" id="SM00448">
    <property type="entry name" value="REC"/>
    <property type="match status" value="1"/>
</dbReference>
<keyword evidence="7 11" id="KW-0238">DNA-binding</keyword>
<dbReference type="PANTHER" id="PTHR48111">
    <property type="entry name" value="REGULATOR OF RPOS"/>
    <property type="match status" value="1"/>
</dbReference>
<evidence type="ECO:0000256" key="7">
    <source>
        <dbReference type="ARBA" id="ARBA00023125"/>
    </source>
</evidence>
<dbReference type="Pfam" id="PF00072">
    <property type="entry name" value="Response_reg"/>
    <property type="match status" value="1"/>
</dbReference>
<dbReference type="InterPro" id="IPR011006">
    <property type="entry name" value="CheY-like_superfamily"/>
</dbReference>
<evidence type="ECO:0000256" key="1">
    <source>
        <dbReference type="ARBA" id="ARBA00004496"/>
    </source>
</evidence>
<dbReference type="AlphaFoldDB" id="A0A926DFT8"/>
<keyword evidence="3" id="KW-0963">Cytoplasm</keyword>
<evidence type="ECO:0000256" key="11">
    <source>
        <dbReference type="PROSITE-ProRule" id="PRU01091"/>
    </source>
</evidence>
<evidence type="ECO:0000313" key="14">
    <source>
        <dbReference type="EMBL" id="MBC8537057.1"/>
    </source>
</evidence>
<dbReference type="EMBL" id="JACRSP010000005">
    <property type="protein sequence ID" value="MBC8537057.1"/>
    <property type="molecule type" value="Genomic_DNA"/>
</dbReference>
<accession>A0A926DFT8</accession>
<evidence type="ECO:0000256" key="8">
    <source>
        <dbReference type="ARBA" id="ARBA00023163"/>
    </source>
</evidence>
<dbReference type="InterPro" id="IPR036388">
    <property type="entry name" value="WH-like_DNA-bd_sf"/>
</dbReference>
<feature type="domain" description="OmpR/PhoB-type" evidence="13">
    <location>
        <begin position="131"/>
        <end position="230"/>
    </location>
</feature>
<dbReference type="InterPro" id="IPR001867">
    <property type="entry name" value="OmpR/PhoB-type_DNA-bd"/>
</dbReference>
<dbReference type="FunFam" id="3.40.50.2300:FF:000021">
    <property type="entry name" value="Two-component system response regulator KdpE"/>
    <property type="match status" value="1"/>
</dbReference>